<sequence length="399" mass="43502">MTRPLDGIKVLELIRVAPGAFCTMMLADMGADVLKVETPPEAGAETAADEPRRAAFRFVNRNKRSIAINLKHPEGQKVLQQLAADADVLVEGFRPGVMARLGGDYATLSQINPRLIYCSLSGFGQNGPYRELAGHDINYLSIGGVLNLIGEPDRHPAIPLNLVADYAGASMHGVVGILLALMARQQTGRGQVVDISYLDTSISLLAATPPMRDFFYNGRTCGRGEGALGSSYPYYTTYDTADGKILSVGCVEPWLWENFCKAIGREDLGRVAFCEEHFASVADSASRQAKAEVQQILLQKTRDEWFEFFKDKNVCVGPVYTAEETFRDPQVQARQMAVEIEDPRYGTVRQAGIAIKLSETPGSIQRVGPAVGEHTDEVLSTLGYGEAERAQLRQKGTVA</sequence>
<organism evidence="1 2">
    <name type="scientific">Tectimicrobiota bacterium</name>
    <dbReference type="NCBI Taxonomy" id="2528274"/>
    <lineage>
        <taxon>Bacteria</taxon>
        <taxon>Pseudomonadati</taxon>
        <taxon>Nitrospinota/Tectimicrobiota group</taxon>
        <taxon>Candidatus Tectimicrobiota</taxon>
    </lineage>
</organism>
<dbReference type="InterPro" id="IPR003673">
    <property type="entry name" value="CoA-Trfase_fam_III"/>
</dbReference>
<dbReference type="SUPFAM" id="SSF89796">
    <property type="entry name" value="CoA-transferase family III (CaiB/BaiF)"/>
    <property type="match status" value="1"/>
</dbReference>
<dbReference type="PANTHER" id="PTHR48228:SF5">
    <property type="entry name" value="ALPHA-METHYLACYL-COA RACEMASE"/>
    <property type="match status" value="1"/>
</dbReference>
<protein>
    <submittedName>
        <fullName evidence="1">CoA transferase</fullName>
    </submittedName>
</protein>
<dbReference type="Pfam" id="PF02515">
    <property type="entry name" value="CoA_transf_3"/>
    <property type="match status" value="1"/>
</dbReference>
<dbReference type="Gene3D" id="3.40.50.10540">
    <property type="entry name" value="Crotonobetainyl-coa:carnitine coa-transferase, domain 1"/>
    <property type="match status" value="2"/>
</dbReference>
<gene>
    <name evidence="1" type="ORF">HYY20_06200</name>
</gene>
<dbReference type="EMBL" id="JACPRF010000188">
    <property type="protein sequence ID" value="MBI2876455.1"/>
    <property type="molecule type" value="Genomic_DNA"/>
</dbReference>
<dbReference type="InterPro" id="IPR023606">
    <property type="entry name" value="CoA-Trfase_III_dom_1_sf"/>
</dbReference>
<name>A0A932CN45_UNCTE</name>
<dbReference type="PANTHER" id="PTHR48228">
    <property type="entry name" value="SUCCINYL-COA--D-CITRAMALATE COA-TRANSFERASE"/>
    <property type="match status" value="1"/>
</dbReference>
<comment type="caution">
    <text evidence="1">The sequence shown here is derived from an EMBL/GenBank/DDBJ whole genome shotgun (WGS) entry which is preliminary data.</text>
</comment>
<dbReference type="InterPro" id="IPR044855">
    <property type="entry name" value="CoA-Trfase_III_dom3_sf"/>
</dbReference>
<evidence type="ECO:0000313" key="2">
    <source>
        <dbReference type="Proteomes" id="UP000769766"/>
    </source>
</evidence>
<dbReference type="Gene3D" id="3.30.1540.10">
    <property type="entry name" value="formyl-coa transferase, domain 3"/>
    <property type="match status" value="1"/>
</dbReference>
<evidence type="ECO:0000313" key="1">
    <source>
        <dbReference type="EMBL" id="MBI2876455.1"/>
    </source>
</evidence>
<proteinExistence type="predicted"/>
<accession>A0A932CN45</accession>
<keyword evidence="1" id="KW-0808">Transferase</keyword>
<dbReference type="Proteomes" id="UP000769766">
    <property type="component" value="Unassembled WGS sequence"/>
</dbReference>
<dbReference type="InterPro" id="IPR050509">
    <property type="entry name" value="CoA-transferase_III"/>
</dbReference>
<dbReference type="AlphaFoldDB" id="A0A932CN45"/>
<reference evidence="1" key="1">
    <citation type="submission" date="2020-07" db="EMBL/GenBank/DDBJ databases">
        <title>Huge and variable diversity of episymbiotic CPR bacteria and DPANN archaea in groundwater ecosystems.</title>
        <authorList>
            <person name="He C.Y."/>
            <person name="Keren R."/>
            <person name="Whittaker M."/>
            <person name="Farag I.F."/>
            <person name="Doudna J."/>
            <person name="Cate J.H.D."/>
            <person name="Banfield J.F."/>
        </authorList>
    </citation>
    <scope>NUCLEOTIDE SEQUENCE</scope>
    <source>
        <strain evidence="1">NC_groundwater_672_Ag_B-0.1um_62_36</strain>
    </source>
</reference>
<dbReference type="GO" id="GO:0016740">
    <property type="term" value="F:transferase activity"/>
    <property type="evidence" value="ECO:0007669"/>
    <property type="project" value="UniProtKB-KW"/>
</dbReference>